<gene>
    <name evidence="3" type="ORF">CAG72_08240</name>
</gene>
<accession>A0A7X4WC95</accession>
<dbReference type="RefSeq" id="WP_161444154.1">
    <property type="nucleotide sequence ID" value="NZ_WXWU01000060.1"/>
</dbReference>
<dbReference type="Proteomes" id="UP000465712">
    <property type="component" value="Unassembled WGS sequence"/>
</dbReference>
<dbReference type="PRINTS" id="PR01415">
    <property type="entry name" value="ANKYRIN"/>
</dbReference>
<dbReference type="PROSITE" id="PS50088">
    <property type="entry name" value="ANK_REPEAT"/>
    <property type="match status" value="2"/>
</dbReference>
<dbReference type="SMART" id="SM00248">
    <property type="entry name" value="ANK"/>
    <property type="match status" value="3"/>
</dbReference>
<dbReference type="PANTHER" id="PTHR24171">
    <property type="entry name" value="ANKYRIN REPEAT DOMAIN-CONTAINING PROTEIN 39-RELATED"/>
    <property type="match status" value="1"/>
</dbReference>
<evidence type="ECO:0000313" key="3">
    <source>
        <dbReference type="EMBL" id="NAW65205.1"/>
    </source>
</evidence>
<dbReference type="PANTHER" id="PTHR24171:SF9">
    <property type="entry name" value="ANKYRIN REPEAT DOMAIN-CONTAINING PROTEIN 39"/>
    <property type="match status" value="1"/>
</dbReference>
<organism evidence="3 4">
    <name type="scientific">Photobacterium halotolerans</name>
    <dbReference type="NCBI Taxonomy" id="265726"/>
    <lineage>
        <taxon>Bacteria</taxon>
        <taxon>Pseudomonadati</taxon>
        <taxon>Pseudomonadota</taxon>
        <taxon>Gammaproteobacteria</taxon>
        <taxon>Vibrionales</taxon>
        <taxon>Vibrionaceae</taxon>
        <taxon>Photobacterium</taxon>
    </lineage>
</organism>
<comment type="caution">
    <text evidence="3">The sequence shown here is derived from an EMBL/GenBank/DDBJ whole genome shotgun (WGS) entry which is preliminary data.</text>
</comment>
<dbReference type="EMBL" id="WXWW01000127">
    <property type="protein sequence ID" value="NAW65205.1"/>
    <property type="molecule type" value="Genomic_DNA"/>
</dbReference>
<keyword evidence="1" id="KW-0677">Repeat</keyword>
<evidence type="ECO:0008006" key="5">
    <source>
        <dbReference type="Google" id="ProtNLM"/>
    </source>
</evidence>
<reference evidence="3 4" key="1">
    <citation type="submission" date="2017-05" db="EMBL/GenBank/DDBJ databases">
        <title>High clonality and local adaptation shapes Vibrionaceae linages within an endangered oasis.</title>
        <authorList>
            <person name="Vazquez-Rosas-Landa M."/>
        </authorList>
    </citation>
    <scope>NUCLEOTIDE SEQUENCE [LARGE SCALE GENOMIC DNA]</scope>
    <source>
        <strain evidence="3 4">P46_P4S1P180</strain>
    </source>
</reference>
<keyword evidence="2" id="KW-0040">ANK repeat</keyword>
<protein>
    <recommendedName>
        <fullName evidence="5">Ankyrin</fullName>
    </recommendedName>
</protein>
<evidence type="ECO:0000256" key="1">
    <source>
        <dbReference type="ARBA" id="ARBA00022737"/>
    </source>
</evidence>
<sequence>MSYELYEAIVDGEIETAKDLIKKGEDIHHVTANDKWTYLHKAADTDDTPPESIQFLIDQGLDVNAIDNYGYTPLIYAVRQRNVPAMRLLLENGARETLEHRGKDYQNALDVAFDSHPFEFNVVKVLLEHGADPDAAAPGGKSVREAMDIIAGIDPAIKALIAQY</sequence>
<dbReference type="InterPro" id="IPR002110">
    <property type="entry name" value="Ankyrin_rpt"/>
</dbReference>
<dbReference type="Gene3D" id="1.25.40.20">
    <property type="entry name" value="Ankyrin repeat-containing domain"/>
    <property type="match status" value="1"/>
</dbReference>
<evidence type="ECO:0000313" key="4">
    <source>
        <dbReference type="Proteomes" id="UP000465712"/>
    </source>
</evidence>
<proteinExistence type="predicted"/>
<evidence type="ECO:0000256" key="2">
    <source>
        <dbReference type="ARBA" id="ARBA00023043"/>
    </source>
</evidence>
<dbReference type="AlphaFoldDB" id="A0A7X4WC95"/>
<dbReference type="Pfam" id="PF12796">
    <property type="entry name" value="Ank_2"/>
    <property type="match status" value="1"/>
</dbReference>
<dbReference type="PROSITE" id="PS50297">
    <property type="entry name" value="ANK_REP_REGION"/>
    <property type="match status" value="1"/>
</dbReference>
<dbReference type="InterPro" id="IPR036770">
    <property type="entry name" value="Ankyrin_rpt-contain_sf"/>
</dbReference>
<name>A0A7X4WC95_9GAMM</name>
<dbReference type="OrthoDB" id="6087427at2"/>
<dbReference type="SUPFAM" id="SSF48403">
    <property type="entry name" value="Ankyrin repeat"/>
    <property type="match status" value="1"/>
</dbReference>